<feature type="domain" description="Acyltransferase 3" evidence="2">
    <location>
        <begin position="4"/>
        <end position="358"/>
    </location>
</feature>
<keyword evidence="3" id="KW-0012">Acyltransferase</keyword>
<evidence type="ECO:0000313" key="4">
    <source>
        <dbReference type="Proteomes" id="UP001162811"/>
    </source>
</evidence>
<keyword evidence="1" id="KW-0472">Membrane</keyword>
<keyword evidence="3" id="KW-0808">Transferase</keyword>
<gene>
    <name evidence="3" type="ORF">NG900_20675</name>
</gene>
<feature type="transmembrane region" description="Helical" evidence="1">
    <location>
        <begin position="89"/>
        <end position="111"/>
    </location>
</feature>
<dbReference type="PANTHER" id="PTHR23028">
    <property type="entry name" value="ACETYLTRANSFERASE"/>
    <property type="match status" value="1"/>
</dbReference>
<protein>
    <submittedName>
        <fullName evidence="3">Acyltransferase</fullName>
    </submittedName>
</protein>
<comment type="caution">
    <text evidence="3">The sequence shown here is derived from an EMBL/GenBank/DDBJ whole genome shotgun (WGS) entry which is preliminary data.</text>
</comment>
<sequence>MRYARLDLVRGGSALIVVAEHLRNATMVDFQRASQSPAWIKGFYFVTGLGHQAVVVFFVLSGFFVGGAALKAGIQFQWTTYLSARLSRLWTVLIPCLLLTYVVDNVVWATAPSVLDGAFAETWHSAPQSGAYDASLATAVGNLLFLQTIVVPVYGSNGPLWSLANEFWYYMLFPLMAMAAAKIGERPTVMRRLACALLAVLVLCFIPFSMLSGYMVWLLGLAVFAARRELVAFMACHFRAAAAGLFGLFAACLVLSRLRIIPGVAWGLPDLLLGSAFAAVCAVLIVPGAQHAAESRFDQFSSALAQLSYTLYLSHFPLVMLIGAEFYRNERMPANGASVLVFTGWLVLLLCVCWALWWLFERNTSVVRQYVDLLVGQVSAARRRSRI</sequence>
<feature type="transmembrane region" description="Helical" evidence="1">
    <location>
        <begin position="42"/>
        <end position="69"/>
    </location>
</feature>
<dbReference type="GO" id="GO:0016746">
    <property type="term" value="F:acyltransferase activity"/>
    <property type="evidence" value="ECO:0007669"/>
    <property type="project" value="UniProtKB-KW"/>
</dbReference>
<evidence type="ECO:0000256" key="1">
    <source>
        <dbReference type="SAM" id="Phobius"/>
    </source>
</evidence>
<dbReference type="InterPro" id="IPR002656">
    <property type="entry name" value="Acyl_transf_3_dom"/>
</dbReference>
<accession>A0ABT1AQE7</accession>
<feature type="transmembrane region" description="Helical" evidence="1">
    <location>
        <begin position="309"/>
        <end position="327"/>
    </location>
</feature>
<dbReference type="InterPro" id="IPR050879">
    <property type="entry name" value="Acyltransferase_3"/>
</dbReference>
<feature type="transmembrane region" description="Helical" evidence="1">
    <location>
        <begin position="196"/>
        <end position="224"/>
    </location>
</feature>
<name>A0ABT1AQE7_9RALS</name>
<feature type="transmembrane region" description="Helical" evidence="1">
    <location>
        <begin position="167"/>
        <end position="184"/>
    </location>
</feature>
<dbReference type="PANTHER" id="PTHR23028:SF53">
    <property type="entry name" value="ACYL_TRANSF_3 DOMAIN-CONTAINING PROTEIN"/>
    <property type="match status" value="1"/>
</dbReference>
<proteinExistence type="predicted"/>
<dbReference type="EMBL" id="JAMXHT010000007">
    <property type="protein sequence ID" value="MCO5400620.1"/>
    <property type="molecule type" value="Genomic_DNA"/>
</dbReference>
<dbReference type="Proteomes" id="UP001162811">
    <property type="component" value="Unassembled WGS sequence"/>
</dbReference>
<evidence type="ECO:0000313" key="3">
    <source>
        <dbReference type="EMBL" id="MCO5400620.1"/>
    </source>
</evidence>
<reference evidence="3" key="2">
    <citation type="journal article" date="2023" name="Front. Microbiol.">
        <title>Ralstonia chuxiongensis sp. nov., Ralstonia mojiangensis sp. nov., and Ralstonia soli sp. nov., isolated from tobacco fields, are three novel species in the family Burkholderiaceae.</title>
        <authorList>
            <person name="Lu C.H."/>
            <person name="Zhang Y.Y."/>
            <person name="Jiang N."/>
            <person name="Chen W."/>
            <person name="Shao X."/>
            <person name="Zhao Z.M."/>
            <person name="Lu W.L."/>
            <person name="Hu X."/>
            <person name="Xi Y.X."/>
            <person name="Zou S.Y."/>
            <person name="Wei Q.J."/>
            <person name="Lin Z.L."/>
            <person name="Gong L."/>
            <person name="Gai X.T."/>
            <person name="Zhang L.Q."/>
            <person name="Li J.Y."/>
            <person name="Jin Y."/>
            <person name="Xia Z.Y."/>
        </authorList>
    </citation>
    <scope>NUCLEOTIDE SEQUENCE</scope>
    <source>
        <strain evidence="3">21MJYT02-11</strain>
    </source>
</reference>
<reference evidence="3" key="1">
    <citation type="submission" date="2022-06" db="EMBL/GenBank/DDBJ databases">
        <authorList>
            <person name="Lu C.-H."/>
        </authorList>
    </citation>
    <scope>NUCLEOTIDE SEQUENCE</scope>
    <source>
        <strain evidence="3">21MJYT02-11</strain>
    </source>
</reference>
<feature type="transmembrane region" description="Helical" evidence="1">
    <location>
        <begin position="230"/>
        <end position="255"/>
    </location>
</feature>
<keyword evidence="1" id="KW-0812">Transmembrane</keyword>
<dbReference type="RefSeq" id="WP_252683229.1">
    <property type="nucleotide sequence ID" value="NZ_JAMXHT010000007.1"/>
</dbReference>
<evidence type="ECO:0000259" key="2">
    <source>
        <dbReference type="Pfam" id="PF01757"/>
    </source>
</evidence>
<feature type="transmembrane region" description="Helical" evidence="1">
    <location>
        <begin position="267"/>
        <end position="289"/>
    </location>
</feature>
<dbReference type="Pfam" id="PF01757">
    <property type="entry name" value="Acyl_transf_3"/>
    <property type="match status" value="1"/>
</dbReference>
<keyword evidence="4" id="KW-1185">Reference proteome</keyword>
<organism evidence="3 4">
    <name type="scientific">Ralstonia soli</name>
    <dbReference type="NCBI Taxonomy" id="2953896"/>
    <lineage>
        <taxon>Bacteria</taxon>
        <taxon>Pseudomonadati</taxon>
        <taxon>Pseudomonadota</taxon>
        <taxon>Betaproteobacteria</taxon>
        <taxon>Burkholderiales</taxon>
        <taxon>Burkholderiaceae</taxon>
        <taxon>Ralstonia</taxon>
    </lineage>
</organism>
<keyword evidence="1" id="KW-1133">Transmembrane helix</keyword>
<feature type="transmembrane region" description="Helical" evidence="1">
    <location>
        <begin position="339"/>
        <end position="360"/>
    </location>
</feature>